<name>A0A379Y0S2_SERMA</name>
<dbReference type="EMBL" id="UGYK01000002">
    <property type="protein sequence ID" value="SUI39182.1"/>
    <property type="molecule type" value="Genomic_DNA"/>
</dbReference>
<dbReference type="AlphaFoldDB" id="A0A379Y0S2"/>
<proteinExistence type="predicted"/>
<organism evidence="1 2">
    <name type="scientific">Serratia marcescens</name>
    <dbReference type="NCBI Taxonomy" id="615"/>
    <lineage>
        <taxon>Bacteria</taxon>
        <taxon>Pseudomonadati</taxon>
        <taxon>Pseudomonadota</taxon>
        <taxon>Gammaproteobacteria</taxon>
        <taxon>Enterobacterales</taxon>
        <taxon>Yersiniaceae</taxon>
        <taxon>Serratia</taxon>
    </lineage>
</organism>
<accession>A0A379Y0S2</accession>
<protein>
    <submittedName>
        <fullName evidence="1">Uncharacterized protein</fullName>
    </submittedName>
</protein>
<reference evidence="1 2" key="1">
    <citation type="submission" date="2018-06" db="EMBL/GenBank/DDBJ databases">
        <authorList>
            <consortium name="Pathogen Informatics"/>
            <person name="Doyle S."/>
        </authorList>
    </citation>
    <scope>NUCLEOTIDE SEQUENCE [LARGE SCALE GENOMIC DNA]</scope>
    <source>
        <strain evidence="1 2">NCTC10211</strain>
    </source>
</reference>
<evidence type="ECO:0000313" key="2">
    <source>
        <dbReference type="Proteomes" id="UP000254765"/>
    </source>
</evidence>
<sequence>MRGVLTVVLPSTLMLTTEGITFSSIGARLGSCWVEEEAVSAALAVTGPIAMPMLNANALRTNAVFFICVSLIKSFKKEWPSCVLIQS</sequence>
<dbReference type="Proteomes" id="UP000254765">
    <property type="component" value="Unassembled WGS sequence"/>
</dbReference>
<gene>
    <name evidence="1" type="ORF">NCTC10211_00208</name>
</gene>
<evidence type="ECO:0000313" key="1">
    <source>
        <dbReference type="EMBL" id="SUI39182.1"/>
    </source>
</evidence>